<dbReference type="CDD" id="cd04886">
    <property type="entry name" value="ACT_ThrD-II-like"/>
    <property type="match status" value="1"/>
</dbReference>
<protein>
    <recommendedName>
        <fullName evidence="5">L-serine deaminase</fullName>
    </recommendedName>
    <alternativeName>
        <fullName evidence="6">L-threonine dehydratase</fullName>
    </alternativeName>
</protein>
<dbReference type="PANTHER" id="PTHR48078:SF19">
    <property type="entry name" value="ACT DOMAIN-CONTAINING PROTEIN"/>
    <property type="match status" value="1"/>
</dbReference>
<dbReference type="GO" id="GO:0004794">
    <property type="term" value="F:threonine deaminase activity"/>
    <property type="evidence" value="ECO:0007669"/>
    <property type="project" value="TreeGrafter"/>
</dbReference>
<dbReference type="Gene3D" id="3.40.50.1100">
    <property type="match status" value="4"/>
</dbReference>
<dbReference type="GO" id="GO:0006567">
    <property type="term" value="P:L-threonine catabolic process"/>
    <property type="evidence" value="ECO:0007669"/>
    <property type="project" value="TreeGrafter"/>
</dbReference>
<organism evidence="8">
    <name type="scientific">Heliothis virescens</name>
    <name type="common">Tobacco budworm moth</name>
    <dbReference type="NCBI Taxonomy" id="7102"/>
    <lineage>
        <taxon>Eukaryota</taxon>
        <taxon>Metazoa</taxon>
        <taxon>Ecdysozoa</taxon>
        <taxon>Arthropoda</taxon>
        <taxon>Hexapoda</taxon>
        <taxon>Insecta</taxon>
        <taxon>Pterygota</taxon>
        <taxon>Neoptera</taxon>
        <taxon>Endopterygota</taxon>
        <taxon>Lepidoptera</taxon>
        <taxon>Glossata</taxon>
        <taxon>Ditrysia</taxon>
        <taxon>Noctuoidea</taxon>
        <taxon>Noctuidae</taxon>
        <taxon>Heliothinae</taxon>
        <taxon>Heliothis</taxon>
    </lineage>
</organism>
<evidence type="ECO:0000259" key="7">
    <source>
        <dbReference type="Pfam" id="PF00291"/>
    </source>
</evidence>
<dbReference type="GO" id="GO:0009097">
    <property type="term" value="P:isoleucine biosynthetic process"/>
    <property type="evidence" value="ECO:0007669"/>
    <property type="project" value="TreeGrafter"/>
</dbReference>
<comment type="caution">
    <text evidence="8">The sequence shown here is derived from an EMBL/GenBank/DDBJ whole genome shotgun (WGS) entry which is preliminary data.</text>
</comment>
<evidence type="ECO:0000256" key="4">
    <source>
        <dbReference type="ARBA" id="ARBA00023239"/>
    </source>
</evidence>
<sequence length="789" mass="85015">MANPKDDPEYDEWCDPDNPRTVNFDGIVAASRRIVGKVVKTPCMRAHMSKRLGLELYMKAEFLQATGCFKERGVINTLLMLSEEQKKNGVAAASTGNHAGALAYHSTQLGIPSIVVMPTHAPITKVNKAERLGAKLILHGASLSEAKHYAMTMAKEKKMMYINGSDHPNVIEGQGTIGIEVIEQVPNVDAILIPCGGGSLLVGTAIAIKHLKPDVEVYGVVTDKTFSMIEALKRNEPIFIPLEPTIADGLAVNKAGVNTFHNIRGVVDKMVVVREDWVARAIMRVIEEEKVVIEGAAAVGIASIMAGLFPHLKGKTVVAVCSGGNIDATTLSRALERGMAAEGRLMKFKVTVSDRPGGLAELASMLASMGVTMRDCVPERAWVKGDVFSVQRAHMSKRLGLELYMKAEFLQATGCFKERGVINTLLMLSEEQKKNGVAAASTGNHAGALAYHSTQLGIPSIVVMPTHAPITKVNKAERLGAKLILHGASLSEAKHYAMTMAKEKKMMYINGSDHPNVIEGQGTIGIEVIEQVPNVDAILIPCGGGSLLVGTAIAIKHLKPDVEVYGVVTDKTFSMIEALKRNEPIFIPLEPTIADGLAVNKAGVNTFHNIRGVVDKMVVVREDWVARAIMRVIEEEKVVIEGAAAVGIASIMAGLFPHLKGKTVVAVCSGGNIDATTLSRALERGMAAEGRLMKFKVTVSDRPGGLAELASMLASMGVTMRDCVPERAWVKGDVFSVQLKVIVETRGWDHTKQLVEIIKKHYKEYFFQDMEKIEGPGSASRGPCTGCKQ</sequence>
<keyword evidence="4" id="KW-0456">Lyase</keyword>
<proteinExistence type="inferred from homology"/>
<dbReference type="EMBL" id="NWSH01004124">
    <property type="protein sequence ID" value="PCG65472.1"/>
    <property type="molecule type" value="Genomic_DNA"/>
</dbReference>
<dbReference type="InterPro" id="IPR036052">
    <property type="entry name" value="TrpB-like_PALP_sf"/>
</dbReference>
<dbReference type="InterPro" id="IPR044561">
    <property type="entry name" value="ACT_ThrD-II-like"/>
</dbReference>
<dbReference type="CDD" id="cd01562">
    <property type="entry name" value="Thr-dehyd"/>
    <property type="match status" value="2"/>
</dbReference>
<evidence type="ECO:0000256" key="1">
    <source>
        <dbReference type="ARBA" id="ARBA00001933"/>
    </source>
</evidence>
<reference evidence="8" key="1">
    <citation type="submission" date="2017-09" db="EMBL/GenBank/DDBJ databases">
        <title>Contemporary evolution of a Lepidopteran species, Heliothis virescens, in response to modern agricultural practices.</title>
        <authorList>
            <person name="Fritz M.L."/>
            <person name="Deyonke A.M."/>
            <person name="Papanicolaou A."/>
            <person name="Micinski S."/>
            <person name="Westbrook J."/>
            <person name="Gould F."/>
        </authorList>
    </citation>
    <scope>NUCLEOTIDE SEQUENCE [LARGE SCALE GENOMIC DNA]</scope>
    <source>
        <strain evidence="8">HvINT-</strain>
        <tissue evidence="8">Whole body</tissue>
    </source>
</reference>
<dbReference type="Pfam" id="PF00291">
    <property type="entry name" value="PALP"/>
    <property type="match status" value="2"/>
</dbReference>
<gene>
    <name evidence="8" type="ORF">B5V51_9179</name>
</gene>
<feature type="domain" description="Tryptophan synthase beta chain-like PALP" evidence="7">
    <location>
        <begin position="394"/>
        <end position="670"/>
    </location>
</feature>
<dbReference type="STRING" id="7102.A0A2A4J248"/>
<dbReference type="InterPro" id="IPR050147">
    <property type="entry name" value="Ser/Thr_Dehydratase"/>
</dbReference>
<dbReference type="FunFam" id="3.40.50.1100:FF:000007">
    <property type="entry name" value="L-threonine dehydratase catabolic TdcB"/>
    <property type="match status" value="2"/>
</dbReference>
<evidence type="ECO:0000256" key="2">
    <source>
        <dbReference type="ARBA" id="ARBA00010869"/>
    </source>
</evidence>
<dbReference type="SUPFAM" id="SSF53686">
    <property type="entry name" value="Tryptophan synthase beta subunit-like PLP-dependent enzymes"/>
    <property type="match status" value="2"/>
</dbReference>
<feature type="domain" description="Tryptophan synthase beta chain-like PALP" evidence="7">
    <location>
        <begin position="39"/>
        <end position="323"/>
    </location>
</feature>
<evidence type="ECO:0000256" key="3">
    <source>
        <dbReference type="ARBA" id="ARBA00022898"/>
    </source>
</evidence>
<dbReference type="AlphaFoldDB" id="A0A2A4J248"/>
<name>A0A2A4J248_HELVI</name>
<evidence type="ECO:0000256" key="5">
    <source>
        <dbReference type="ARBA" id="ARBA00041766"/>
    </source>
</evidence>
<dbReference type="InterPro" id="IPR001926">
    <property type="entry name" value="TrpB-like_PALP"/>
</dbReference>
<accession>A0A2A4J248</accession>
<comment type="cofactor">
    <cofactor evidence="1">
        <name>pyridoxal 5'-phosphate</name>
        <dbReference type="ChEBI" id="CHEBI:597326"/>
    </cofactor>
</comment>
<evidence type="ECO:0000313" key="8">
    <source>
        <dbReference type="EMBL" id="PCG65472.1"/>
    </source>
</evidence>
<dbReference type="GO" id="GO:0006565">
    <property type="term" value="P:L-serine catabolic process"/>
    <property type="evidence" value="ECO:0007669"/>
    <property type="project" value="TreeGrafter"/>
</dbReference>
<evidence type="ECO:0000256" key="6">
    <source>
        <dbReference type="ARBA" id="ARBA00042605"/>
    </source>
</evidence>
<dbReference type="GO" id="GO:0003941">
    <property type="term" value="F:L-serine ammonia-lyase activity"/>
    <property type="evidence" value="ECO:0007669"/>
    <property type="project" value="TreeGrafter"/>
</dbReference>
<dbReference type="PANTHER" id="PTHR48078">
    <property type="entry name" value="THREONINE DEHYDRATASE, MITOCHONDRIAL-RELATED"/>
    <property type="match status" value="1"/>
</dbReference>
<comment type="similarity">
    <text evidence="2">Belongs to the serine/threonine dehydratase family.</text>
</comment>
<keyword evidence="3" id="KW-0663">Pyridoxal phosphate</keyword>